<dbReference type="AlphaFoldDB" id="X6NNA9"/>
<keyword evidence="2" id="KW-1185">Reference proteome</keyword>
<evidence type="ECO:0000313" key="2">
    <source>
        <dbReference type="Proteomes" id="UP000023152"/>
    </source>
</evidence>
<protein>
    <submittedName>
        <fullName evidence="1">Uncharacterized protein</fullName>
    </submittedName>
</protein>
<dbReference type="Proteomes" id="UP000023152">
    <property type="component" value="Unassembled WGS sequence"/>
</dbReference>
<accession>X6NNA9</accession>
<reference evidence="1 2" key="1">
    <citation type="journal article" date="2013" name="Curr. Biol.">
        <title>The Genome of the Foraminiferan Reticulomyxa filosa.</title>
        <authorList>
            <person name="Glockner G."/>
            <person name="Hulsmann N."/>
            <person name="Schleicher M."/>
            <person name="Noegel A.A."/>
            <person name="Eichinger L."/>
            <person name="Gallinger C."/>
            <person name="Pawlowski J."/>
            <person name="Sierra R."/>
            <person name="Euteneuer U."/>
            <person name="Pillet L."/>
            <person name="Moustafa A."/>
            <person name="Platzer M."/>
            <person name="Groth M."/>
            <person name="Szafranski K."/>
            <person name="Schliwa M."/>
        </authorList>
    </citation>
    <scope>NUCLEOTIDE SEQUENCE [LARGE SCALE GENOMIC DNA]</scope>
</reference>
<gene>
    <name evidence="1" type="ORF">RFI_09729</name>
</gene>
<comment type="caution">
    <text evidence="1">The sequence shown here is derived from an EMBL/GenBank/DDBJ whole genome shotgun (WGS) entry which is preliminary data.</text>
</comment>
<name>X6NNA9_RETFI</name>
<proteinExistence type="predicted"/>
<evidence type="ECO:0000313" key="1">
    <source>
        <dbReference type="EMBL" id="ETO27403.1"/>
    </source>
</evidence>
<dbReference type="EMBL" id="ASPP01007278">
    <property type="protein sequence ID" value="ETO27403.1"/>
    <property type="molecule type" value="Genomic_DNA"/>
</dbReference>
<organism evidence="1 2">
    <name type="scientific">Reticulomyxa filosa</name>
    <dbReference type="NCBI Taxonomy" id="46433"/>
    <lineage>
        <taxon>Eukaryota</taxon>
        <taxon>Sar</taxon>
        <taxon>Rhizaria</taxon>
        <taxon>Retaria</taxon>
        <taxon>Foraminifera</taxon>
        <taxon>Monothalamids</taxon>
        <taxon>Reticulomyxidae</taxon>
        <taxon>Reticulomyxa</taxon>
    </lineage>
</organism>
<sequence>MLIMKTISIQKKKSKIIKKMCLPNHIKELMEKPQGRKRCDVKDNNKSRNILMHYPFQPTNHVLLTQKTINSKPSLKETKFHKGFQRRQINDIWPNFEQKKAKQREQAELIRENHEIKRRDFLQTKMNANGNTILGGYINKER</sequence>